<evidence type="ECO:0000256" key="1">
    <source>
        <dbReference type="SAM" id="Phobius"/>
    </source>
</evidence>
<dbReference type="AlphaFoldDB" id="A0A284VRR4"/>
<dbReference type="Proteomes" id="UP000218615">
    <property type="component" value="Unassembled WGS sequence"/>
</dbReference>
<dbReference type="RefSeq" id="WP_096206528.1">
    <property type="nucleotide sequence ID" value="NZ_FZMP01000198.1"/>
</dbReference>
<keyword evidence="1" id="KW-1133">Transmembrane helix</keyword>
<proteinExistence type="predicted"/>
<evidence type="ECO:0000313" key="3">
    <source>
        <dbReference type="Proteomes" id="UP000218615"/>
    </source>
</evidence>
<keyword evidence="3" id="KW-1185">Reference proteome</keyword>
<feature type="transmembrane region" description="Helical" evidence="1">
    <location>
        <begin position="75"/>
        <end position="94"/>
    </location>
</feature>
<feature type="transmembrane region" description="Helical" evidence="1">
    <location>
        <begin position="106"/>
        <end position="132"/>
    </location>
</feature>
<gene>
    <name evidence="2" type="ORF">MNV_510015</name>
</gene>
<accession>A0A284VRR4</accession>
<dbReference type="Pfam" id="PF17647">
    <property type="entry name" value="DUF5518"/>
    <property type="match status" value="1"/>
</dbReference>
<reference evidence="3" key="1">
    <citation type="submission" date="2017-06" db="EMBL/GenBank/DDBJ databases">
        <authorList>
            <person name="Cremers G."/>
        </authorList>
    </citation>
    <scope>NUCLEOTIDE SEQUENCE [LARGE SCALE GENOMIC DNA]</scope>
</reference>
<evidence type="ECO:0008006" key="4">
    <source>
        <dbReference type="Google" id="ProtNLM"/>
    </source>
</evidence>
<feature type="transmembrane region" description="Helical" evidence="1">
    <location>
        <begin position="43"/>
        <end position="63"/>
    </location>
</feature>
<evidence type="ECO:0000313" key="2">
    <source>
        <dbReference type="EMBL" id="SNQ61899.1"/>
    </source>
</evidence>
<feature type="transmembrane region" description="Helical" evidence="1">
    <location>
        <begin position="21"/>
        <end position="37"/>
    </location>
</feature>
<dbReference type="EMBL" id="FZMP01000198">
    <property type="protein sequence ID" value="SNQ61899.1"/>
    <property type="molecule type" value="Genomic_DNA"/>
</dbReference>
<dbReference type="InterPro" id="IPR040493">
    <property type="entry name" value="DUF5518"/>
</dbReference>
<protein>
    <recommendedName>
        <fullName evidence="4">DUF5518 domain-containing protein</fullName>
    </recommendedName>
</protein>
<name>A0A284VRR4_9EURY</name>
<keyword evidence="1" id="KW-0472">Membrane</keyword>
<keyword evidence="1" id="KW-0812">Transmembrane</keyword>
<organism evidence="2 3">
    <name type="scientific">Candidatus Methanoperedens nitratireducens</name>
    <dbReference type="NCBI Taxonomy" id="1392998"/>
    <lineage>
        <taxon>Archaea</taxon>
        <taxon>Methanobacteriati</taxon>
        <taxon>Methanobacteriota</taxon>
        <taxon>Stenosarchaea group</taxon>
        <taxon>Methanomicrobia</taxon>
        <taxon>Methanosarcinales</taxon>
        <taxon>ANME-2 cluster</taxon>
        <taxon>Candidatus Methanoperedentaceae</taxon>
        <taxon>Candidatus Methanoperedens</taxon>
    </lineage>
</organism>
<sequence length="145" mass="16114">MQLTQKVRLSPTQEEWKTIKFWIGTLFGAIIASTVLHPEKIRFLRINPFIYLGLCGIVSGFIAGNDAKKGAKAGFLAGMILIIFLTVKDLIFNFPSAYSYYSSITLFQFIFGIFDLILIIPVPVSIGGAIGGSIHKKIKNKRIVF</sequence>